<sequence>VGALCLPEADLHLMHDAGVTDSKLLSESKREELDGWIREQTEERGWKFELCISQPAEIDRAMAMTNLNDHEVSLFASLARRLQVDGGGILQLDACDVDPRRFGNNVASRLNDWPWEGWSMDSRHGADLHCLAVAGASILAKVARDRAVHTLSTEIGIDLGSGYPSDPVTIAALPSLIEGDVPHDCLRWGWMTVKDAWQQAYNASPPLRPVDP</sequence>
<evidence type="ECO:0000256" key="2">
    <source>
        <dbReference type="ARBA" id="ARBA00004065"/>
    </source>
</evidence>
<dbReference type="GO" id="GO:0046872">
    <property type="term" value="F:metal ion binding"/>
    <property type="evidence" value="ECO:0007669"/>
    <property type="project" value="UniProtKB-KW"/>
</dbReference>
<dbReference type="AlphaFoldDB" id="A0A382G1G4"/>
<dbReference type="Gene3D" id="1.10.10.460">
    <property type="entry name" value="Ribonuclease hii. Domain 2"/>
    <property type="match status" value="1"/>
</dbReference>
<dbReference type="PANTHER" id="PTHR10954:SF23">
    <property type="entry name" value="RIBONUCLEASE"/>
    <property type="match status" value="1"/>
</dbReference>
<keyword evidence="5" id="KW-0963">Cytoplasm</keyword>
<dbReference type="InterPro" id="IPR036397">
    <property type="entry name" value="RNaseH_sf"/>
</dbReference>
<dbReference type="GO" id="GO:0043137">
    <property type="term" value="P:DNA replication, removal of RNA primer"/>
    <property type="evidence" value="ECO:0007669"/>
    <property type="project" value="TreeGrafter"/>
</dbReference>
<name>A0A382G1G4_9ZZZZ</name>
<comment type="function">
    <text evidence="2">Endonuclease that specifically degrades the RNA of RNA-DNA hybrids.</text>
</comment>
<evidence type="ECO:0000259" key="10">
    <source>
        <dbReference type="PROSITE" id="PS51975"/>
    </source>
</evidence>
<dbReference type="GO" id="GO:0004523">
    <property type="term" value="F:RNA-DNA hybrid ribonuclease activity"/>
    <property type="evidence" value="ECO:0007669"/>
    <property type="project" value="UniProtKB-EC"/>
</dbReference>
<evidence type="ECO:0000256" key="3">
    <source>
        <dbReference type="ARBA" id="ARBA00004496"/>
    </source>
</evidence>
<evidence type="ECO:0000313" key="11">
    <source>
        <dbReference type="EMBL" id="SVB68393.1"/>
    </source>
</evidence>
<evidence type="ECO:0000256" key="5">
    <source>
        <dbReference type="ARBA" id="ARBA00022490"/>
    </source>
</evidence>
<dbReference type="GO" id="GO:0006298">
    <property type="term" value="P:mismatch repair"/>
    <property type="evidence" value="ECO:0007669"/>
    <property type="project" value="TreeGrafter"/>
</dbReference>
<accession>A0A382G1G4</accession>
<dbReference type="InterPro" id="IPR012337">
    <property type="entry name" value="RNaseH-like_sf"/>
</dbReference>
<dbReference type="PANTHER" id="PTHR10954">
    <property type="entry name" value="RIBONUCLEASE H2 SUBUNIT A"/>
    <property type="match status" value="1"/>
</dbReference>
<gene>
    <name evidence="11" type="ORF">METZ01_LOCUS221247</name>
</gene>
<reference evidence="11" key="1">
    <citation type="submission" date="2018-05" db="EMBL/GenBank/DDBJ databases">
        <authorList>
            <person name="Lanie J.A."/>
            <person name="Ng W.-L."/>
            <person name="Kazmierczak K.M."/>
            <person name="Andrzejewski T.M."/>
            <person name="Davidsen T.M."/>
            <person name="Wayne K.J."/>
            <person name="Tettelin H."/>
            <person name="Glass J.I."/>
            <person name="Rusch D."/>
            <person name="Podicherti R."/>
            <person name="Tsui H.-C.T."/>
            <person name="Winkler M.E."/>
        </authorList>
    </citation>
    <scope>NUCLEOTIDE SEQUENCE</scope>
</reference>
<dbReference type="PROSITE" id="PS51975">
    <property type="entry name" value="RNASE_H_2"/>
    <property type="match status" value="1"/>
</dbReference>
<feature type="non-terminal residue" evidence="11">
    <location>
        <position position="1"/>
    </location>
</feature>
<dbReference type="GO" id="GO:0032299">
    <property type="term" value="C:ribonuclease H2 complex"/>
    <property type="evidence" value="ECO:0007669"/>
    <property type="project" value="TreeGrafter"/>
</dbReference>
<proteinExistence type="predicted"/>
<dbReference type="SUPFAM" id="SSF53098">
    <property type="entry name" value="Ribonuclease H-like"/>
    <property type="match status" value="1"/>
</dbReference>
<evidence type="ECO:0000256" key="6">
    <source>
        <dbReference type="ARBA" id="ARBA00022722"/>
    </source>
</evidence>
<dbReference type="InterPro" id="IPR023160">
    <property type="entry name" value="RNase_HII_hlx-loop-hlx_cap_dom"/>
</dbReference>
<evidence type="ECO:0000256" key="9">
    <source>
        <dbReference type="ARBA" id="ARBA00022801"/>
    </source>
</evidence>
<evidence type="ECO:0000256" key="8">
    <source>
        <dbReference type="ARBA" id="ARBA00022759"/>
    </source>
</evidence>
<dbReference type="EMBL" id="UINC01052729">
    <property type="protein sequence ID" value="SVB68393.1"/>
    <property type="molecule type" value="Genomic_DNA"/>
</dbReference>
<organism evidence="11">
    <name type="scientific">marine metagenome</name>
    <dbReference type="NCBI Taxonomy" id="408172"/>
    <lineage>
        <taxon>unclassified sequences</taxon>
        <taxon>metagenomes</taxon>
        <taxon>ecological metagenomes</taxon>
    </lineage>
</organism>
<dbReference type="EC" id="3.1.26.4" evidence="4"/>
<keyword evidence="6" id="KW-0540">Nuclease</keyword>
<evidence type="ECO:0000256" key="7">
    <source>
        <dbReference type="ARBA" id="ARBA00022723"/>
    </source>
</evidence>
<keyword evidence="9" id="KW-0378">Hydrolase</keyword>
<feature type="non-terminal residue" evidence="11">
    <location>
        <position position="212"/>
    </location>
</feature>
<dbReference type="GO" id="GO:0005737">
    <property type="term" value="C:cytoplasm"/>
    <property type="evidence" value="ECO:0007669"/>
    <property type="project" value="UniProtKB-SubCell"/>
</dbReference>
<evidence type="ECO:0000256" key="4">
    <source>
        <dbReference type="ARBA" id="ARBA00012180"/>
    </source>
</evidence>
<dbReference type="GO" id="GO:0003723">
    <property type="term" value="F:RNA binding"/>
    <property type="evidence" value="ECO:0007669"/>
    <property type="project" value="InterPro"/>
</dbReference>
<comment type="subcellular location">
    <subcellularLocation>
        <location evidence="3">Cytoplasm</location>
    </subcellularLocation>
</comment>
<dbReference type="Gene3D" id="3.30.420.10">
    <property type="entry name" value="Ribonuclease H-like superfamily/Ribonuclease H"/>
    <property type="match status" value="1"/>
</dbReference>
<comment type="catalytic activity">
    <reaction evidence="1">
        <text>Endonucleolytic cleavage to 5'-phosphomonoester.</text>
        <dbReference type="EC" id="3.1.26.4"/>
    </reaction>
</comment>
<evidence type="ECO:0000256" key="1">
    <source>
        <dbReference type="ARBA" id="ARBA00000077"/>
    </source>
</evidence>
<dbReference type="InterPro" id="IPR001352">
    <property type="entry name" value="RNase_HII/HIII"/>
</dbReference>
<dbReference type="Pfam" id="PF01351">
    <property type="entry name" value="RNase_HII"/>
    <property type="match status" value="1"/>
</dbReference>
<keyword evidence="8" id="KW-0255">Endonuclease</keyword>
<feature type="domain" description="RNase H type-2" evidence="10">
    <location>
        <begin position="1"/>
        <end position="202"/>
    </location>
</feature>
<protein>
    <recommendedName>
        <fullName evidence="4">ribonuclease H</fullName>
        <ecNumber evidence="4">3.1.26.4</ecNumber>
    </recommendedName>
</protein>
<dbReference type="InterPro" id="IPR024567">
    <property type="entry name" value="RNase_HII/HIII_dom"/>
</dbReference>
<keyword evidence="7" id="KW-0479">Metal-binding</keyword>